<feature type="transmembrane region" description="Helical" evidence="1">
    <location>
        <begin position="312"/>
        <end position="337"/>
    </location>
</feature>
<comment type="caution">
    <text evidence="3">The sequence shown here is derived from an EMBL/GenBank/DDBJ whole genome shotgun (WGS) entry which is preliminary data.</text>
</comment>
<feature type="transmembrane region" description="Helical" evidence="1">
    <location>
        <begin position="343"/>
        <end position="365"/>
    </location>
</feature>
<feature type="transmembrane region" description="Helical" evidence="1">
    <location>
        <begin position="48"/>
        <end position="73"/>
    </location>
</feature>
<dbReference type="AlphaFoldDB" id="A0A0W8G5C3"/>
<feature type="transmembrane region" description="Helical" evidence="1">
    <location>
        <begin position="281"/>
        <end position="300"/>
    </location>
</feature>
<feature type="transmembrane region" description="Helical" evidence="1">
    <location>
        <begin position="211"/>
        <end position="228"/>
    </location>
</feature>
<feature type="domain" description="Acyltransferase 3" evidence="2">
    <location>
        <begin position="7"/>
        <end position="362"/>
    </location>
</feature>
<dbReference type="PANTHER" id="PTHR36927:SF4">
    <property type="entry name" value="BLR5718 PROTEIN"/>
    <property type="match status" value="1"/>
</dbReference>
<reference evidence="3" key="1">
    <citation type="journal article" date="2015" name="Proc. Natl. Acad. Sci. U.S.A.">
        <title>Networks of energetic and metabolic interactions define dynamics in microbial communities.</title>
        <authorList>
            <person name="Embree M."/>
            <person name="Liu J.K."/>
            <person name="Al-Bassam M.M."/>
            <person name="Zengler K."/>
        </authorList>
    </citation>
    <scope>NUCLEOTIDE SEQUENCE</scope>
</reference>
<dbReference type="Pfam" id="PF01757">
    <property type="entry name" value="Acyl_transf_3"/>
    <property type="match status" value="1"/>
</dbReference>
<evidence type="ECO:0000256" key="1">
    <source>
        <dbReference type="SAM" id="Phobius"/>
    </source>
</evidence>
<feature type="transmembrane region" description="Helical" evidence="1">
    <location>
        <begin position="12"/>
        <end position="36"/>
    </location>
</feature>
<dbReference type="InterPro" id="IPR050623">
    <property type="entry name" value="Glucan_succinyl_AcylTrfase"/>
</dbReference>
<name>A0A0W8G5C3_9ZZZZ</name>
<organism evidence="3">
    <name type="scientific">hydrocarbon metagenome</name>
    <dbReference type="NCBI Taxonomy" id="938273"/>
    <lineage>
        <taxon>unclassified sequences</taxon>
        <taxon>metagenomes</taxon>
        <taxon>ecological metagenomes</taxon>
    </lineage>
</organism>
<dbReference type="PANTHER" id="PTHR36927">
    <property type="entry name" value="BLR4337 PROTEIN"/>
    <property type="match status" value="1"/>
</dbReference>
<feature type="transmembrane region" description="Helical" evidence="1">
    <location>
        <begin position="94"/>
        <end position="114"/>
    </location>
</feature>
<keyword evidence="1" id="KW-0472">Membrane</keyword>
<evidence type="ECO:0000259" key="2">
    <source>
        <dbReference type="Pfam" id="PF01757"/>
    </source>
</evidence>
<sequence>MTQGRMLYVDNTRLSLIVLVLFVHAVVTYSGVGGWYYRDPAVPGPSTLLFFVFIEGFCQSFFMGTLFALAGYYAALALGRKGTRAFVMGRLTRLGLPSLFFMAVVNPLTVYYLAGMENLQARISFAGYYRHYVTGLYILSGSGPMWFALALLLFCLIYAWAAALTGSPPRAGEPRPLTARLLAGLILACTAGAFSIRLVMPIGATLYNMQLGYFTQYVVLFAFGIAAQANDWLRTADRRLGRACLATVCAGLPVWGGLLLFGTGGDIGALAGGPHWQSLAYALWESTNGVCMTVGIVTAFREKWNTQGRLVAALSASAFAVYVFHPPIMVALARVLAPLSLPVLVKCLALFALSLPACFGAAWIIRRSPLVREMVRQ</sequence>
<gene>
    <name evidence="3" type="ORF">ASZ90_001764</name>
</gene>
<accession>A0A0W8G5C3</accession>
<feature type="transmembrane region" description="Helical" evidence="1">
    <location>
        <begin position="240"/>
        <end position="261"/>
    </location>
</feature>
<protein>
    <recommendedName>
        <fullName evidence="2">Acyltransferase 3 domain-containing protein</fullName>
    </recommendedName>
</protein>
<keyword evidence="1" id="KW-1133">Transmembrane helix</keyword>
<feature type="transmembrane region" description="Helical" evidence="1">
    <location>
        <begin position="177"/>
        <end position="199"/>
    </location>
</feature>
<dbReference type="EMBL" id="LNQE01000227">
    <property type="protein sequence ID" value="KUG28367.1"/>
    <property type="molecule type" value="Genomic_DNA"/>
</dbReference>
<keyword evidence="1" id="KW-0812">Transmembrane</keyword>
<proteinExistence type="predicted"/>
<dbReference type="GO" id="GO:0016747">
    <property type="term" value="F:acyltransferase activity, transferring groups other than amino-acyl groups"/>
    <property type="evidence" value="ECO:0007669"/>
    <property type="project" value="InterPro"/>
</dbReference>
<feature type="transmembrane region" description="Helical" evidence="1">
    <location>
        <begin position="145"/>
        <end position="165"/>
    </location>
</feature>
<evidence type="ECO:0000313" key="3">
    <source>
        <dbReference type="EMBL" id="KUG28367.1"/>
    </source>
</evidence>
<dbReference type="InterPro" id="IPR002656">
    <property type="entry name" value="Acyl_transf_3_dom"/>
</dbReference>